<keyword evidence="2" id="KW-1185">Reference proteome</keyword>
<reference evidence="1 2" key="1">
    <citation type="submission" date="2021-06" db="EMBL/GenBank/DDBJ databases">
        <title>Genome sequence of Babesia caballi.</title>
        <authorList>
            <person name="Yamagishi J."/>
            <person name="Kidaka T."/>
            <person name="Ochi A."/>
        </authorList>
    </citation>
    <scope>NUCLEOTIDE SEQUENCE [LARGE SCALE GENOMIC DNA]</scope>
    <source>
        <strain evidence="1">USDA-D6B2</strain>
    </source>
</reference>
<dbReference type="GeneID" id="94194386"/>
<sequence length="288" mass="31770">MEKDCFKVPLPTTLKEALDMLGALSGSDLKQRVSEALEKRLKTVPKIDTTPMSVFDYSNYTTISQNFDKVLDGLESLRKEIVDENNPNTYGEYRHLQFSSDDDACVEICVKYICDILPILYATLGFLEFEVNDDNEQLGGGGWEEQYINGQDNVDSGHSLSKWLKSRQPDSLSASGSPSEFSPTFLPGGYGSDLKEVQGGELVSTLNDILIDSGLGEDGFLQHLFLDFGIVTKWSPCNVATCLAVLAALCKKSPTFGNRITKYEGLNRVLESLPANLELLAPDKENDT</sequence>
<dbReference type="AlphaFoldDB" id="A0AAV4LSS3"/>
<dbReference type="RefSeq" id="XP_067714974.1">
    <property type="nucleotide sequence ID" value="XM_067858873.1"/>
</dbReference>
<name>A0AAV4LSS3_BABCB</name>
<proteinExistence type="predicted"/>
<dbReference type="Proteomes" id="UP001497744">
    <property type="component" value="Unassembled WGS sequence"/>
</dbReference>
<comment type="caution">
    <text evidence="1">The sequence shown here is derived from an EMBL/GenBank/DDBJ whole genome shotgun (WGS) entry which is preliminary data.</text>
</comment>
<evidence type="ECO:0000313" key="1">
    <source>
        <dbReference type="EMBL" id="GIX62905.1"/>
    </source>
</evidence>
<accession>A0AAV4LSS3</accession>
<gene>
    <name evidence="1" type="ORF">BcabD6B2_23400</name>
</gene>
<evidence type="ECO:0000313" key="2">
    <source>
        <dbReference type="Proteomes" id="UP001497744"/>
    </source>
</evidence>
<organism evidence="1 2">
    <name type="scientific">Babesia caballi</name>
    <dbReference type="NCBI Taxonomy" id="5871"/>
    <lineage>
        <taxon>Eukaryota</taxon>
        <taxon>Sar</taxon>
        <taxon>Alveolata</taxon>
        <taxon>Apicomplexa</taxon>
        <taxon>Aconoidasida</taxon>
        <taxon>Piroplasmida</taxon>
        <taxon>Babesiidae</taxon>
        <taxon>Babesia</taxon>
    </lineage>
</organism>
<dbReference type="EMBL" id="BPLF01000002">
    <property type="protein sequence ID" value="GIX62905.1"/>
    <property type="molecule type" value="Genomic_DNA"/>
</dbReference>
<protein>
    <submittedName>
        <fullName evidence="1">Secreted antigen 1</fullName>
    </submittedName>
</protein>